<evidence type="ECO:0000313" key="2">
    <source>
        <dbReference type="Proteomes" id="UP001281003"/>
    </source>
</evidence>
<accession>A0AAE0P2D8</accession>
<evidence type="ECO:0000313" key="1">
    <source>
        <dbReference type="EMBL" id="KAK3391999.1"/>
    </source>
</evidence>
<sequence length="153" mass="17665">MKRLKVIAALQWWKVHDNEFNWSYPSYSSLAYPPRHLPLKDDEKKKTSILFREQNQSSSLSIIWGNNMDIALQYCFCIWNPNIPKNFPKKFGFFNFRKLLMNEKVPMSVCGISVRKAKGREGKGSPLCVEIEVSVPTLHGHPPLHNTTSKQTS</sequence>
<protein>
    <submittedName>
        <fullName evidence="1">Uncharacterized protein</fullName>
    </submittedName>
</protein>
<proteinExistence type="predicted"/>
<reference evidence="1" key="2">
    <citation type="submission" date="2023-07" db="EMBL/GenBank/DDBJ databases">
        <authorList>
            <consortium name="Lawrence Berkeley National Laboratory"/>
            <person name="Haridas S."/>
            <person name="Hensen N."/>
            <person name="Bonometti L."/>
            <person name="Westerberg I."/>
            <person name="Brannstrom I.O."/>
            <person name="Guillou S."/>
            <person name="Cros-Aarteil S."/>
            <person name="Calhoun S."/>
            <person name="Kuo A."/>
            <person name="Mondo S."/>
            <person name="Pangilinan J."/>
            <person name="Riley R."/>
            <person name="LaButti K."/>
            <person name="Andreopoulos B."/>
            <person name="Lipzen A."/>
            <person name="Chen C."/>
            <person name="Yanf M."/>
            <person name="Daum C."/>
            <person name="Ng V."/>
            <person name="Clum A."/>
            <person name="Steindorff A."/>
            <person name="Ohm R."/>
            <person name="Martin F."/>
            <person name="Silar P."/>
            <person name="Natvig D."/>
            <person name="Lalanne C."/>
            <person name="Gautier V."/>
            <person name="Ament-velasquez S.L."/>
            <person name="Kruys A."/>
            <person name="Hutchinson M.I."/>
            <person name="Powell A.J."/>
            <person name="Barry K."/>
            <person name="Miller A.N."/>
            <person name="Grigoriev I.V."/>
            <person name="Debuchy R."/>
            <person name="Gladieux P."/>
            <person name="Thoren M.H."/>
            <person name="Johannesson H."/>
        </authorList>
    </citation>
    <scope>NUCLEOTIDE SEQUENCE</scope>
    <source>
        <strain evidence="1">FGSC 1904</strain>
    </source>
</reference>
<dbReference type="AlphaFoldDB" id="A0AAE0P2D8"/>
<name>A0AAE0P2D8_SORBR</name>
<dbReference type="EMBL" id="JAUTDP010000012">
    <property type="protein sequence ID" value="KAK3391999.1"/>
    <property type="molecule type" value="Genomic_DNA"/>
</dbReference>
<gene>
    <name evidence="1" type="ORF">B0T20DRAFT_70753</name>
</gene>
<organism evidence="1 2">
    <name type="scientific">Sordaria brevicollis</name>
    <dbReference type="NCBI Taxonomy" id="83679"/>
    <lineage>
        <taxon>Eukaryota</taxon>
        <taxon>Fungi</taxon>
        <taxon>Dikarya</taxon>
        <taxon>Ascomycota</taxon>
        <taxon>Pezizomycotina</taxon>
        <taxon>Sordariomycetes</taxon>
        <taxon>Sordariomycetidae</taxon>
        <taxon>Sordariales</taxon>
        <taxon>Sordariaceae</taxon>
        <taxon>Sordaria</taxon>
    </lineage>
</organism>
<comment type="caution">
    <text evidence="1">The sequence shown here is derived from an EMBL/GenBank/DDBJ whole genome shotgun (WGS) entry which is preliminary data.</text>
</comment>
<reference evidence="1" key="1">
    <citation type="journal article" date="2023" name="Mol. Phylogenet. Evol.">
        <title>Genome-scale phylogeny and comparative genomics of the fungal order Sordariales.</title>
        <authorList>
            <person name="Hensen N."/>
            <person name="Bonometti L."/>
            <person name="Westerberg I."/>
            <person name="Brannstrom I.O."/>
            <person name="Guillou S."/>
            <person name="Cros-Aarteil S."/>
            <person name="Calhoun S."/>
            <person name="Haridas S."/>
            <person name="Kuo A."/>
            <person name="Mondo S."/>
            <person name="Pangilinan J."/>
            <person name="Riley R."/>
            <person name="LaButti K."/>
            <person name="Andreopoulos B."/>
            <person name="Lipzen A."/>
            <person name="Chen C."/>
            <person name="Yan M."/>
            <person name="Daum C."/>
            <person name="Ng V."/>
            <person name="Clum A."/>
            <person name="Steindorff A."/>
            <person name="Ohm R.A."/>
            <person name="Martin F."/>
            <person name="Silar P."/>
            <person name="Natvig D.O."/>
            <person name="Lalanne C."/>
            <person name="Gautier V."/>
            <person name="Ament-Velasquez S.L."/>
            <person name="Kruys A."/>
            <person name="Hutchinson M.I."/>
            <person name="Powell A.J."/>
            <person name="Barry K."/>
            <person name="Miller A.N."/>
            <person name="Grigoriev I.V."/>
            <person name="Debuchy R."/>
            <person name="Gladieux P."/>
            <person name="Hiltunen Thoren M."/>
            <person name="Johannesson H."/>
        </authorList>
    </citation>
    <scope>NUCLEOTIDE SEQUENCE</scope>
    <source>
        <strain evidence="1">FGSC 1904</strain>
    </source>
</reference>
<keyword evidence="2" id="KW-1185">Reference proteome</keyword>
<dbReference type="Proteomes" id="UP001281003">
    <property type="component" value="Unassembled WGS sequence"/>
</dbReference>